<gene>
    <name evidence="1" type="ORF">SAMN05192533_11756</name>
</gene>
<dbReference type="STRING" id="930146.SAMN05192533_11756"/>
<evidence type="ECO:0000313" key="2">
    <source>
        <dbReference type="Proteomes" id="UP000198553"/>
    </source>
</evidence>
<accession>A0A1H8IK90</accession>
<evidence type="ECO:0000313" key="1">
    <source>
        <dbReference type="EMBL" id="SEN68138.1"/>
    </source>
</evidence>
<organism evidence="1 2">
    <name type="scientific">Mesobacillus persicus</name>
    <dbReference type="NCBI Taxonomy" id="930146"/>
    <lineage>
        <taxon>Bacteria</taxon>
        <taxon>Bacillati</taxon>
        <taxon>Bacillota</taxon>
        <taxon>Bacilli</taxon>
        <taxon>Bacillales</taxon>
        <taxon>Bacillaceae</taxon>
        <taxon>Mesobacillus</taxon>
    </lineage>
</organism>
<reference evidence="2" key="1">
    <citation type="submission" date="2016-10" db="EMBL/GenBank/DDBJ databases">
        <authorList>
            <person name="Varghese N."/>
            <person name="Submissions S."/>
        </authorList>
    </citation>
    <scope>NUCLEOTIDE SEQUENCE [LARGE SCALE GENOMIC DNA]</scope>
    <source>
        <strain evidence="2">B48,IBRC-M 10115,DSM 25386,CECT 8001</strain>
    </source>
</reference>
<protein>
    <submittedName>
        <fullName evidence="1">Uncharacterized protein</fullName>
    </submittedName>
</protein>
<name>A0A1H8IK90_9BACI</name>
<sequence length="92" mass="10328">MYLSSELYEGEVLKLKKILIILSAILTFVFGGFTVSAEGTGNDDDNQKSVEIGEKELYENLDMGEAENIEEYTKNENDKDGLNVTLDYEPII</sequence>
<proteinExistence type="predicted"/>
<dbReference type="Proteomes" id="UP000198553">
    <property type="component" value="Unassembled WGS sequence"/>
</dbReference>
<keyword evidence="2" id="KW-1185">Reference proteome</keyword>
<dbReference type="AlphaFoldDB" id="A0A1H8IK90"/>
<dbReference type="EMBL" id="FOBW01000017">
    <property type="protein sequence ID" value="SEN68138.1"/>
    <property type="molecule type" value="Genomic_DNA"/>
</dbReference>